<dbReference type="Pfam" id="PF02463">
    <property type="entry name" value="SMC_N"/>
    <property type="match status" value="1"/>
</dbReference>
<evidence type="ECO:0000313" key="13">
    <source>
        <dbReference type="Proteomes" id="UP000248616"/>
    </source>
</evidence>
<sequence length="557" mass="59866">MLSRLSIRDIVLIEKLDIDFQPGLSVLTGETGAGKSILLDALSLALGARGDASLVRHGAAQGQVIAVFDVPRNHPARTLLAENAIDDDGDIILRRLQTADGRTRVFVNDQPSSVTLMRDVGRALVEIHGQHDERALVDPGAHRDVLDAFGGHLGAVRSTGEAWRHWRACEQELSRHRAKVAAAAREADYLRAAVAELTKLDPQPGEETDLAELRASMMRAEKIASEIHDAQDVLSGPSSPLPQLASLLRRLQRKVTEAPGLLDDVVKSLDEAMLSLDAAQSGVEAALRATEYDPQRLEKAEERLFSLRAASRKHTVAVDDLAQLRDTMSADLADLDAGEERLHGLEKQAAAARETYDIAAAQLSSLRHAAAVGLTKAVMAELPALKLERAAFIVEMESEAESRMEEGIDQIEFWVRTNPGTRPGPMMKVASGGELSRFLLALKVALADRGSAPTLVFDEIDTGVGGAVADAIGQRLARLSKRVQVLSVTHAPQVAARAATHFLISKSGGADRVATGIAEMDRPARQEEIARMLAGATITDEARAAAERLLRENTAAS</sequence>
<protein>
    <recommendedName>
        <fullName evidence="3 9">DNA repair protein RecN</fullName>
    </recommendedName>
    <alternativeName>
        <fullName evidence="8 9">Recombination protein N</fullName>
    </alternativeName>
</protein>
<reference evidence="13" key="1">
    <citation type="submission" date="2017-03" db="EMBL/GenBank/DDBJ databases">
        <authorList>
            <person name="Safronova V.I."/>
            <person name="Sazanova A.L."/>
            <person name="Chirak E.R."/>
        </authorList>
    </citation>
    <scope>NUCLEOTIDE SEQUENCE [LARGE SCALE GENOMIC DNA]</scope>
    <source>
        <strain evidence="13">Ach-343</strain>
    </source>
</reference>
<feature type="coiled-coil region" evidence="10">
    <location>
        <begin position="335"/>
        <end position="362"/>
    </location>
</feature>
<dbReference type="GO" id="GO:0006281">
    <property type="term" value="P:DNA repair"/>
    <property type="evidence" value="ECO:0007669"/>
    <property type="project" value="UniProtKB-KW"/>
</dbReference>
<dbReference type="AlphaFoldDB" id="A0A2W7D1D6"/>
<evidence type="ECO:0000256" key="10">
    <source>
        <dbReference type="SAM" id="Coils"/>
    </source>
</evidence>
<comment type="similarity">
    <text evidence="2 9">Belongs to the RecN family.</text>
</comment>
<keyword evidence="5 9" id="KW-0227">DNA damage</keyword>
<comment type="caution">
    <text evidence="12">The sequence shown here is derived from an EMBL/GenBank/DDBJ whole genome shotgun (WGS) entry which is preliminary data.</text>
</comment>
<dbReference type="GO" id="GO:0006310">
    <property type="term" value="P:DNA recombination"/>
    <property type="evidence" value="ECO:0007669"/>
    <property type="project" value="InterPro"/>
</dbReference>
<dbReference type="GO" id="GO:0043590">
    <property type="term" value="C:bacterial nucleoid"/>
    <property type="evidence" value="ECO:0007669"/>
    <property type="project" value="TreeGrafter"/>
</dbReference>
<evidence type="ECO:0000256" key="2">
    <source>
        <dbReference type="ARBA" id="ARBA00009441"/>
    </source>
</evidence>
<keyword evidence="10" id="KW-0175">Coiled coil</keyword>
<evidence type="ECO:0000256" key="6">
    <source>
        <dbReference type="ARBA" id="ARBA00022840"/>
    </source>
</evidence>
<dbReference type="FunFam" id="3.40.50.300:FF:000319">
    <property type="entry name" value="DNA repair protein RecN"/>
    <property type="match status" value="1"/>
</dbReference>
<proteinExistence type="inferred from homology"/>
<dbReference type="InterPro" id="IPR027417">
    <property type="entry name" value="P-loop_NTPase"/>
</dbReference>
<dbReference type="Gene3D" id="3.40.50.300">
    <property type="entry name" value="P-loop containing nucleotide triphosphate hydrolases"/>
    <property type="match status" value="2"/>
</dbReference>
<dbReference type="EMBL" id="MZXV01000013">
    <property type="protein sequence ID" value="PZV39929.1"/>
    <property type="molecule type" value="Genomic_DNA"/>
</dbReference>
<keyword evidence="4" id="KW-0547">Nucleotide-binding</keyword>
<dbReference type="SUPFAM" id="SSF52540">
    <property type="entry name" value="P-loop containing nucleoside triphosphate hydrolases"/>
    <property type="match status" value="2"/>
</dbReference>
<evidence type="ECO:0000256" key="9">
    <source>
        <dbReference type="PIRNR" id="PIRNR003128"/>
    </source>
</evidence>
<evidence type="ECO:0000256" key="7">
    <source>
        <dbReference type="ARBA" id="ARBA00023204"/>
    </source>
</evidence>
<dbReference type="PANTHER" id="PTHR11059:SF0">
    <property type="entry name" value="DNA REPAIR PROTEIN RECN"/>
    <property type="match status" value="1"/>
</dbReference>
<feature type="domain" description="RecF/RecN/SMC N-terminal" evidence="11">
    <location>
        <begin position="2"/>
        <end position="504"/>
    </location>
</feature>
<dbReference type="GO" id="GO:0005524">
    <property type="term" value="F:ATP binding"/>
    <property type="evidence" value="ECO:0007669"/>
    <property type="project" value="UniProtKB-KW"/>
</dbReference>
<evidence type="ECO:0000313" key="12">
    <source>
        <dbReference type="EMBL" id="PZV39929.1"/>
    </source>
</evidence>
<evidence type="ECO:0000259" key="11">
    <source>
        <dbReference type="Pfam" id="PF02463"/>
    </source>
</evidence>
<comment type="function">
    <text evidence="1 9">May be involved in recombinational repair of damaged DNA.</text>
</comment>
<dbReference type="RefSeq" id="WP_111543669.1">
    <property type="nucleotide sequence ID" value="NZ_MZXV01000013.1"/>
</dbReference>
<dbReference type="OrthoDB" id="9806954at2"/>
<dbReference type="Proteomes" id="UP000248616">
    <property type="component" value="Unassembled WGS sequence"/>
</dbReference>
<dbReference type="CDD" id="cd03241">
    <property type="entry name" value="ABC_RecN"/>
    <property type="match status" value="2"/>
</dbReference>
<evidence type="ECO:0000256" key="8">
    <source>
        <dbReference type="ARBA" id="ARBA00033408"/>
    </source>
</evidence>
<dbReference type="InterPro" id="IPR004604">
    <property type="entry name" value="DNA_recomb/repair_RecN"/>
</dbReference>
<keyword evidence="13" id="KW-1185">Reference proteome</keyword>
<keyword evidence="6" id="KW-0067">ATP-binding</keyword>
<evidence type="ECO:0000256" key="1">
    <source>
        <dbReference type="ARBA" id="ARBA00003618"/>
    </source>
</evidence>
<dbReference type="InterPro" id="IPR003395">
    <property type="entry name" value="RecF/RecN/SMC_N"/>
</dbReference>
<dbReference type="GO" id="GO:0009432">
    <property type="term" value="P:SOS response"/>
    <property type="evidence" value="ECO:0007669"/>
    <property type="project" value="UniProtKB-ARBA"/>
</dbReference>
<organism evidence="12 13">
    <name type="scientific">Mesorhizobium kowhaii</name>
    <dbReference type="NCBI Taxonomy" id="1300272"/>
    <lineage>
        <taxon>Bacteria</taxon>
        <taxon>Pseudomonadati</taxon>
        <taxon>Pseudomonadota</taxon>
        <taxon>Alphaproteobacteria</taxon>
        <taxon>Hyphomicrobiales</taxon>
        <taxon>Phyllobacteriaceae</taxon>
        <taxon>Mesorhizobium</taxon>
    </lineage>
</organism>
<accession>A0A2W7D1D6</accession>
<dbReference type="FunFam" id="3.40.50.300:FF:000356">
    <property type="entry name" value="DNA repair protein RecN"/>
    <property type="match status" value="1"/>
</dbReference>
<name>A0A2W7D1D6_9HYPH</name>
<dbReference type="PANTHER" id="PTHR11059">
    <property type="entry name" value="DNA REPAIR PROTEIN RECN"/>
    <property type="match status" value="1"/>
</dbReference>
<evidence type="ECO:0000256" key="3">
    <source>
        <dbReference type="ARBA" id="ARBA00021315"/>
    </source>
</evidence>
<dbReference type="PIRSF" id="PIRSF003128">
    <property type="entry name" value="RecN"/>
    <property type="match status" value="1"/>
</dbReference>
<keyword evidence="7 9" id="KW-0234">DNA repair</keyword>
<dbReference type="NCBIfam" id="TIGR00634">
    <property type="entry name" value="recN"/>
    <property type="match status" value="1"/>
</dbReference>
<gene>
    <name evidence="12" type="ORF">B5V02_08485</name>
</gene>
<evidence type="ECO:0000256" key="4">
    <source>
        <dbReference type="ARBA" id="ARBA00022741"/>
    </source>
</evidence>
<evidence type="ECO:0000256" key="5">
    <source>
        <dbReference type="ARBA" id="ARBA00022763"/>
    </source>
</evidence>